<name>A0A3A1Y700_9GAMM</name>
<protein>
    <recommendedName>
        <fullName evidence="2 8">Thymidine kinase</fullName>
        <ecNumber evidence="2 8">2.7.1.21</ecNumber>
    </recommendedName>
</protein>
<accession>A0A3A1Y700</accession>
<comment type="subcellular location">
    <subcellularLocation>
        <location evidence="8">Cytoplasm</location>
    </subcellularLocation>
</comment>
<comment type="caution">
    <text evidence="8">Lacks conserved residue(s) required for the propagation of feature annotation.</text>
</comment>
<comment type="caution">
    <text evidence="13">The sequence shown here is derived from an EMBL/GenBank/DDBJ whole genome shotgun (WGS) entry which is preliminary data.</text>
</comment>
<feature type="binding site" evidence="8">
    <location>
        <begin position="105"/>
        <end position="108"/>
    </location>
    <ligand>
        <name>ATP</name>
        <dbReference type="ChEBI" id="CHEBI:30616"/>
    </ligand>
</feature>
<keyword evidence="4 8" id="KW-0808">Transferase</keyword>
<dbReference type="HAMAP" id="MF_00124">
    <property type="entry name" value="Thymidine_kinase"/>
    <property type="match status" value="1"/>
</dbReference>
<evidence type="ECO:0000313" key="14">
    <source>
        <dbReference type="Proteomes" id="UP000265964"/>
    </source>
</evidence>
<dbReference type="Proteomes" id="UP000265964">
    <property type="component" value="Unassembled WGS sequence"/>
</dbReference>
<evidence type="ECO:0000256" key="5">
    <source>
        <dbReference type="ARBA" id="ARBA00022741"/>
    </source>
</evidence>
<dbReference type="GO" id="GO:0005829">
    <property type="term" value="C:cytosol"/>
    <property type="evidence" value="ECO:0007669"/>
    <property type="project" value="TreeGrafter"/>
</dbReference>
<evidence type="ECO:0000256" key="11">
    <source>
        <dbReference type="RuleBase" id="RU000544"/>
    </source>
</evidence>
<keyword evidence="8" id="KW-0963">Cytoplasm</keyword>
<evidence type="ECO:0000256" key="2">
    <source>
        <dbReference type="ARBA" id="ARBA00012118"/>
    </source>
</evidence>
<dbReference type="PIRSF" id="PIRSF035805">
    <property type="entry name" value="TK_cell"/>
    <property type="match status" value="1"/>
</dbReference>
<dbReference type="Gene3D" id="3.40.50.300">
    <property type="entry name" value="P-loop containing nucleotide triphosphate hydrolases"/>
    <property type="match status" value="1"/>
</dbReference>
<evidence type="ECO:0000256" key="8">
    <source>
        <dbReference type="HAMAP-Rule" id="MF_00124"/>
    </source>
</evidence>
<dbReference type="InterPro" id="IPR027417">
    <property type="entry name" value="P-loop_NTPase"/>
</dbReference>
<dbReference type="AlphaFoldDB" id="A0A3A1Y700"/>
<proteinExistence type="inferred from homology"/>
<dbReference type="SUPFAM" id="SSF57716">
    <property type="entry name" value="Glucocorticoid receptor-like (DNA-binding domain)"/>
    <property type="match status" value="1"/>
</dbReference>
<comment type="subunit">
    <text evidence="8">Homotetramer.</text>
</comment>
<dbReference type="EMBL" id="NRJF01000177">
    <property type="protein sequence ID" value="RIY34022.1"/>
    <property type="molecule type" value="Genomic_DNA"/>
</dbReference>
<dbReference type="EC" id="2.7.1.21" evidence="2 8"/>
<feature type="binding site" evidence="10">
    <location>
        <begin position="188"/>
        <end position="191"/>
    </location>
    <ligand>
        <name>substrate</name>
    </ligand>
</feature>
<evidence type="ECO:0000256" key="9">
    <source>
        <dbReference type="PIRSR" id="PIRSR035805-1"/>
    </source>
</evidence>
<dbReference type="SUPFAM" id="SSF52540">
    <property type="entry name" value="P-loop containing nucleoside triphosphate hydrolases"/>
    <property type="match status" value="1"/>
</dbReference>
<dbReference type="Pfam" id="PF00265">
    <property type="entry name" value="TK"/>
    <property type="match status" value="1"/>
</dbReference>
<comment type="catalytic activity">
    <reaction evidence="8 11">
        <text>thymidine + ATP = dTMP + ADP + H(+)</text>
        <dbReference type="Rhea" id="RHEA:19129"/>
        <dbReference type="ChEBI" id="CHEBI:15378"/>
        <dbReference type="ChEBI" id="CHEBI:17748"/>
        <dbReference type="ChEBI" id="CHEBI:30616"/>
        <dbReference type="ChEBI" id="CHEBI:63528"/>
        <dbReference type="ChEBI" id="CHEBI:456216"/>
        <dbReference type="EC" id="2.7.1.21"/>
    </reaction>
</comment>
<feature type="binding site" evidence="10">
    <location>
        <position position="196"/>
    </location>
    <ligand>
        <name>substrate</name>
    </ligand>
</feature>
<evidence type="ECO:0000256" key="6">
    <source>
        <dbReference type="ARBA" id="ARBA00022777"/>
    </source>
</evidence>
<evidence type="ECO:0000256" key="3">
    <source>
        <dbReference type="ARBA" id="ARBA00022634"/>
    </source>
</evidence>
<keyword evidence="7 8" id="KW-0067">ATP-binding</keyword>
<feature type="binding site" evidence="8">
    <location>
        <begin position="9"/>
        <end position="16"/>
    </location>
    <ligand>
        <name>ATP</name>
        <dbReference type="ChEBI" id="CHEBI:30616"/>
    </ligand>
</feature>
<evidence type="ECO:0000256" key="4">
    <source>
        <dbReference type="ARBA" id="ARBA00022679"/>
    </source>
</evidence>
<evidence type="ECO:0000256" key="10">
    <source>
        <dbReference type="PIRSR" id="PIRSR035805-2"/>
    </source>
</evidence>
<dbReference type="InterPro" id="IPR001267">
    <property type="entry name" value="Thymidine_kinase"/>
</dbReference>
<dbReference type="PANTHER" id="PTHR11441">
    <property type="entry name" value="THYMIDINE KINASE"/>
    <property type="match status" value="1"/>
</dbReference>
<keyword evidence="5 8" id="KW-0547">Nucleotide-binding</keyword>
<keyword evidence="14" id="KW-1185">Reference proteome</keyword>
<feature type="active site" description="Proton acceptor" evidence="8 9">
    <location>
        <position position="106"/>
    </location>
</feature>
<dbReference type="GO" id="GO:0004797">
    <property type="term" value="F:thymidine kinase activity"/>
    <property type="evidence" value="ECO:0007669"/>
    <property type="project" value="UniProtKB-UniRule"/>
</dbReference>
<dbReference type="RefSeq" id="WP_119535029.1">
    <property type="nucleotide sequence ID" value="NZ_NRJF01000177.1"/>
</dbReference>
<dbReference type="GO" id="GO:0046104">
    <property type="term" value="P:thymidine metabolic process"/>
    <property type="evidence" value="ECO:0007669"/>
    <property type="project" value="TreeGrafter"/>
</dbReference>
<sequence length="224" mass="25023">MAKLFFYYSTMNAGKSTNLLQASHNYKERGFNTILFNFHADNRDANGELTNKELFITSRLGIKEKAHPFAPDTNMIEAIKQITEQELPLKNNDGSNRPIGAILIDEAQFLTAEQVKQLSDIVDYQNIPVLCYGIRTDFLGEPFAGSAWLLAWADEIIELKTICATGKKATFVLRLDENGKPQSSGEKVQIGGNNVYVAVSRKLHKQALESGELGYAAYHDFSKK</sequence>
<keyword evidence="3 8" id="KW-0237">DNA synthesis</keyword>
<gene>
    <name evidence="8" type="primary">tdk</name>
    <name evidence="13" type="ORF">CKF59_05880</name>
</gene>
<dbReference type="OrthoDB" id="9781579at2"/>
<evidence type="ECO:0000256" key="12">
    <source>
        <dbReference type="RuleBase" id="RU004165"/>
    </source>
</evidence>
<dbReference type="GO" id="GO:0005524">
    <property type="term" value="F:ATP binding"/>
    <property type="evidence" value="ECO:0007669"/>
    <property type="project" value="UniProtKB-UniRule"/>
</dbReference>
<dbReference type="GO" id="GO:0071897">
    <property type="term" value="P:DNA biosynthetic process"/>
    <property type="evidence" value="ECO:0007669"/>
    <property type="project" value="UniProtKB-KW"/>
</dbReference>
<comment type="similarity">
    <text evidence="1 8 12">Belongs to the thymidine kinase family.</text>
</comment>
<organism evidence="13 14">
    <name type="scientific">Psittacicella gerlachiana</name>
    <dbReference type="NCBI Taxonomy" id="2028574"/>
    <lineage>
        <taxon>Bacteria</taxon>
        <taxon>Pseudomonadati</taxon>
        <taxon>Pseudomonadota</taxon>
        <taxon>Gammaproteobacteria</taxon>
        <taxon>Pasteurellales</taxon>
        <taxon>Psittacicellaceae</taxon>
        <taxon>Psittacicella</taxon>
    </lineage>
</organism>
<evidence type="ECO:0000256" key="1">
    <source>
        <dbReference type="ARBA" id="ARBA00007587"/>
    </source>
</evidence>
<evidence type="ECO:0000313" key="13">
    <source>
        <dbReference type="EMBL" id="RIY34022.1"/>
    </source>
</evidence>
<reference evidence="13 14" key="1">
    <citation type="submission" date="2017-08" db="EMBL/GenBank/DDBJ databases">
        <title>Reclassification of Bisgaard taxon 37 and 44.</title>
        <authorList>
            <person name="Christensen H."/>
        </authorList>
    </citation>
    <scope>NUCLEOTIDE SEQUENCE [LARGE SCALE GENOMIC DNA]</scope>
    <source>
        <strain evidence="13 14">EEAB3T1</strain>
    </source>
</reference>
<dbReference type="NCBIfam" id="NF003300">
    <property type="entry name" value="PRK04296.1-5"/>
    <property type="match status" value="1"/>
</dbReference>
<evidence type="ECO:0000256" key="7">
    <source>
        <dbReference type="ARBA" id="ARBA00022840"/>
    </source>
</evidence>
<dbReference type="PANTHER" id="PTHR11441:SF0">
    <property type="entry name" value="THYMIDINE KINASE, CYTOSOLIC"/>
    <property type="match status" value="1"/>
</dbReference>
<keyword evidence="6 8" id="KW-0418">Kinase</keyword>